<dbReference type="SUPFAM" id="SSF81383">
    <property type="entry name" value="F-box domain"/>
    <property type="match status" value="1"/>
</dbReference>
<dbReference type="Gramene" id="Kaladp0055s0367.1.v1.1">
    <property type="protein sequence ID" value="Kaladp0055s0367.1.v1.1"/>
    <property type="gene ID" value="Kaladp0055s0367.v1.1"/>
</dbReference>
<reference evidence="2" key="1">
    <citation type="submission" date="2021-01" db="UniProtKB">
        <authorList>
            <consortium name="EnsemblPlants"/>
        </authorList>
    </citation>
    <scope>IDENTIFICATION</scope>
</reference>
<evidence type="ECO:0000313" key="2">
    <source>
        <dbReference type="EnsemblPlants" id="Kaladp0055s0367.1.v1.1"/>
    </source>
</evidence>
<evidence type="ECO:0000256" key="1">
    <source>
        <dbReference type="SAM" id="MobiDB-lite"/>
    </source>
</evidence>
<name>A0A7N0U6I1_KALFE</name>
<dbReference type="Proteomes" id="UP000594263">
    <property type="component" value="Unplaced"/>
</dbReference>
<keyword evidence="3" id="KW-1185">Reference proteome</keyword>
<evidence type="ECO:0000313" key="3">
    <source>
        <dbReference type="Proteomes" id="UP000594263"/>
    </source>
</evidence>
<dbReference type="InterPro" id="IPR055336">
    <property type="entry name" value="At4g00755-like"/>
</dbReference>
<dbReference type="PANTHER" id="PTHR39741">
    <property type="entry name" value="F-BOX DOMAIN CONTAINING PROTEIN, EXPRESSED"/>
    <property type="match status" value="1"/>
</dbReference>
<dbReference type="PANTHER" id="PTHR39741:SF2">
    <property type="entry name" value="F-BOX DOMAIN-CONTAINING PROTEIN"/>
    <property type="match status" value="1"/>
</dbReference>
<sequence length="365" mass="40924">MDTCDDLTQRLGLDMSIKVLTHLASPYDLVRFSSVSRRCHQFVIAHGLCKHLCLKMFPEMASLGHAIKERNLIQPLEGRLEDATEPKWLERSHRIYSFLAQGLAPDIKTDCIAEAICASSTDNFPEESVENTLEPDDKSEQRASYWSSKGEADPNTPETLIYRLKANLCIVTEIHVQPLQAFFQLGAPIYSARSVRFRLGHRKCPLDQDDQEMSEGLALSADEFTWTYVSPEFPMIQKSCLQVFKLPEPALCVGGVIQVELLGRLQRQEMDDLFYICVSHVQVVGRLLSPSFDAEVLDDTGACALTYNRLEPDTGIPPEVSTRRGSGGRSHLRSLSIWGWTQLQSLLSSISGTFEDEPDDEELAS</sequence>
<feature type="region of interest" description="Disordered" evidence="1">
    <location>
        <begin position="126"/>
        <end position="154"/>
    </location>
</feature>
<dbReference type="AlphaFoldDB" id="A0A7N0U6I1"/>
<proteinExistence type="predicted"/>
<dbReference type="InterPro" id="IPR036047">
    <property type="entry name" value="F-box-like_dom_sf"/>
</dbReference>
<protein>
    <recommendedName>
        <fullName evidence="4">F-box protein</fullName>
    </recommendedName>
</protein>
<dbReference type="OMA" id="SSWRHFV"/>
<evidence type="ECO:0008006" key="4">
    <source>
        <dbReference type="Google" id="ProtNLM"/>
    </source>
</evidence>
<organism evidence="2 3">
    <name type="scientific">Kalanchoe fedtschenkoi</name>
    <name type="common">Lavender scallops</name>
    <name type="synonym">South American air plant</name>
    <dbReference type="NCBI Taxonomy" id="63787"/>
    <lineage>
        <taxon>Eukaryota</taxon>
        <taxon>Viridiplantae</taxon>
        <taxon>Streptophyta</taxon>
        <taxon>Embryophyta</taxon>
        <taxon>Tracheophyta</taxon>
        <taxon>Spermatophyta</taxon>
        <taxon>Magnoliopsida</taxon>
        <taxon>eudicotyledons</taxon>
        <taxon>Gunneridae</taxon>
        <taxon>Pentapetalae</taxon>
        <taxon>Saxifragales</taxon>
        <taxon>Crassulaceae</taxon>
        <taxon>Kalanchoe</taxon>
    </lineage>
</organism>
<dbReference type="EnsemblPlants" id="Kaladp0055s0367.5.v1.1">
    <property type="protein sequence ID" value="Kaladp0055s0367.5.v1.1"/>
    <property type="gene ID" value="Kaladp0055s0367.v1.1"/>
</dbReference>
<dbReference type="EnsemblPlants" id="Kaladp0055s0367.1.v1.1">
    <property type="protein sequence ID" value="Kaladp0055s0367.1.v1.1"/>
    <property type="gene ID" value="Kaladp0055s0367.v1.1"/>
</dbReference>
<accession>A0A7N0U6I1</accession>
<dbReference type="Gramene" id="Kaladp0055s0367.5.v1.1">
    <property type="protein sequence ID" value="Kaladp0055s0367.5.v1.1"/>
    <property type="gene ID" value="Kaladp0055s0367.v1.1"/>
</dbReference>